<evidence type="ECO:0000256" key="7">
    <source>
        <dbReference type="ARBA" id="ARBA00023065"/>
    </source>
</evidence>
<evidence type="ECO:0000256" key="9">
    <source>
        <dbReference type="ARBA" id="ARBA00023136"/>
    </source>
</evidence>
<reference evidence="11 12" key="1">
    <citation type="journal article" date="2017" name="PLoS Biol.">
        <title>The sea cucumber genome provides insights into morphological evolution and visceral regeneration.</title>
        <authorList>
            <person name="Zhang X."/>
            <person name="Sun L."/>
            <person name="Yuan J."/>
            <person name="Sun Y."/>
            <person name="Gao Y."/>
            <person name="Zhang L."/>
            <person name="Li S."/>
            <person name="Dai H."/>
            <person name="Hamel J.F."/>
            <person name="Liu C."/>
            <person name="Yu Y."/>
            <person name="Liu S."/>
            <person name="Lin W."/>
            <person name="Guo K."/>
            <person name="Jin S."/>
            <person name="Xu P."/>
            <person name="Storey K.B."/>
            <person name="Huan P."/>
            <person name="Zhang T."/>
            <person name="Zhou Y."/>
            <person name="Zhang J."/>
            <person name="Lin C."/>
            <person name="Li X."/>
            <person name="Xing L."/>
            <person name="Huo D."/>
            <person name="Sun M."/>
            <person name="Wang L."/>
            <person name="Mercier A."/>
            <person name="Li F."/>
            <person name="Yang H."/>
            <person name="Xiang J."/>
        </authorList>
    </citation>
    <scope>NUCLEOTIDE SEQUENCE [LARGE SCALE GENOMIC DNA]</scope>
    <source>
        <strain evidence="11">Shaxun</strain>
        <tissue evidence="11">Muscle</tissue>
    </source>
</reference>
<dbReference type="SUPFAM" id="SSF161065">
    <property type="entry name" value="ATP synthase D chain-like"/>
    <property type="match status" value="1"/>
</dbReference>
<dbReference type="GO" id="GO:0015078">
    <property type="term" value="F:proton transmembrane transporter activity"/>
    <property type="evidence" value="ECO:0007669"/>
    <property type="project" value="InterPro"/>
</dbReference>
<dbReference type="EMBL" id="MRZV01000481">
    <property type="protein sequence ID" value="PIK49095.1"/>
    <property type="molecule type" value="Genomic_DNA"/>
</dbReference>
<comment type="function">
    <text evidence="10">Mitochondrial membrane ATP synthase (F(1)F(0) ATP synthase or Complex V) produces ATP from ADP in the presence of a proton gradient across the membrane which is generated by electron transport complexes of the respiratory chain. F-type ATPases consist of two structural domains, F(1) - containing the extramembraneous catalytic core, and F(0) - containing the membrane proton channel, linked together by a central stalk and a peripheral stalk. During catalysis, ATP synthesis in the catalytic domain of F(1) is coupled via a rotary mechanism of the central stalk subunits to proton translocation.</text>
</comment>
<keyword evidence="8 10" id="KW-0496">Mitochondrion</keyword>
<dbReference type="GO" id="GO:0015986">
    <property type="term" value="P:proton motive force-driven ATP synthesis"/>
    <property type="evidence" value="ECO:0007669"/>
    <property type="project" value="UniProtKB-UniRule"/>
</dbReference>
<dbReference type="Gene3D" id="6.10.280.70">
    <property type="match status" value="1"/>
</dbReference>
<comment type="subcellular location">
    <subcellularLocation>
        <location evidence="1 10">Mitochondrion inner membrane</location>
    </subcellularLocation>
</comment>
<dbReference type="AlphaFoldDB" id="A0A2G8KMB4"/>
<evidence type="ECO:0000256" key="6">
    <source>
        <dbReference type="ARBA" id="ARBA00022792"/>
    </source>
</evidence>
<dbReference type="InterPro" id="IPR008689">
    <property type="entry name" value="ATP_synth_F0_dsu_mt"/>
</dbReference>
<keyword evidence="7 10" id="KW-0406">Ion transport</keyword>
<evidence type="ECO:0000313" key="11">
    <source>
        <dbReference type="EMBL" id="PIK49095.1"/>
    </source>
</evidence>
<dbReference type="PIRSF" id="PIRSF005514">
    <property type="entry name" value="ATPase_F0_D_mt"/>
    <property type="match status" value="1"/>
</dbReference>
<dbReference type="GO" id="GO:0045259">
    <property type="term" value="C:proton-transporting ATP synthase complex"/>
    <property type="evidence" value="ECO:0007669"/>
    <property type="project" value="UniProtKB-KW"/>
</dbReference>
<evidence type="ECO:0000256" key="5">
    <source>
        <dbReference type="ARBA" id="ARBA00022781"/>
    </source>
</evidence>
<dbReference type="Pfam" id="PF05873">
    <property type="entry name" value="Mt_ATP-synt_D"/>
    <property type="match status" value="1"/>
</dbReference>
<comment type="similarity">
    <text evidence="2 10">Belongs to the ATPase d subunit family.</text>
</comment>
<gene>
    <name evidence="11" type="ORF">BSL78_14031</name>
</gene>
<keyword evidence="12" id="KW-1185">Reference proteome</keyword>
<accession>A0A2G8KMB4</accession>
<dbReference type="InterPro" id="IPR036228">
    <property type="entry name" value="ATP_synth_F0_dsu_sf_mt"/>
</dbReference>
<protein>
    <recommendedName>
        <fullName evidence="10">ATP synthase subunit d, mitochondrial</fullName>
    </recommendedName>
</protein>
<keyword evidence="3 10" id="KW-0813">Transport</keyword>
<dbReference type="STRING" id="307972.A0A2G8KMB4"/>
<name>A0A2G8KMB4_STIJA</name>
<evidence type="ECO:0000256" key="10">
    <source>
        <dbReference type="PIRNR" id="PIRNR005514"/>
    </source>
</evidence>
<keyword evidence="5 10" id="KW-0375">Hydrogen ion transport</keyword>
<comment type="caution">
    <text evidence="11">The sequence shown here is derived from an EMBL/GenBank/DDBJ whole genome shotgun (WGS) entry which is preliminary data.</text>
</comment>
<evidence type="ECO:0000256" key="8">
    <source>
        <dbReference type="ARBA" id="ARBA00023128"/>
    </source>
</evidence>
<dbReference type="OrthoDB" id="35799at2759"/>
<keyword evidence="6 10" id="KW-0999">Mitochondrion inner membrane</keyword>
<evidence type="ECO:0000256" key="1">
    <source>
        <dbReference type="ARBA" id="ARBA00004273"/>
    </source>
</evidence>
<evidence type="ECO:0000313" key="12">
    <source>
        <dbReference type="Proteomes" id="UP000230750"/>
    </source>
</evidence>
<evidence type="ECO:0000256" key="4">
    <source>
        <dbReference type="ARBA" id="ARBA00022547"/>
    </source>
</evidence>
<sequence length="161" mass="18529">MATRRVGAKVIDWAAFAERVPPNQRSQFNALKTKADALKAKLAAVPEKPPAINWDAYKKTVPVAGLVDKFQKEFEALKVPQPKDTASVTVEGQEKDMDNKVSKFVVESNNRIKQYQDKIAALNNMVPFEDMTLEEYFEMYPNSKPNKEKYPWWPHFPVWEL</sequence>
<dbReference type="Proteomes" id="UP000230750">
    <property type="component" value="Unassembled WGS sequence"/>
</dbReference>
<evidence type="ECO:0000256" key="2">
    <source>
        <dbReference type="ARBA" id="ARBA00006842"/>
    </source>
</evidence>
<keyword evidence="9 10" id="KW-0472">Membrane</keyword>
<evidence type="ECO:0000256" key="3">
    <source>
        <dbReference type="ARBA" id="ARBA00022448"/>
    </source>
</evidence>
<keyword evidence="4" id="KW-0138">CF(0)</keyword>
<organism evidence="11 12">
    <name type="scientific">Stichopus japonicus</name>
    <name type="common">Sea cucumber</name>
    <dbReference type="NCBI Taxonomy" id="307972"/>
    <lineage>
        <taxon>Eukaryota</taxon>
        <taxon>Metazoa</taxon>
        <taxon>Echinodermata</taxon>
        <taxon>Eleutherozoa</taxon>
        <taxon>Echinozoa</taxon>
        <taxon>Holothuroidea</taxon>
        <taxon>Aspidochirotacea</taxon>
        <taxon>Aspidochirotida</taxon>
        <taxon>Stichopodidae</taxon>
        <taxon>Apostichopus</taxon>
    </lineage>
</organism>
<dbReference type="PANTHER" id="PTHR12700">
    <property type="entry name" value="ATP SYNTHASE SUBUNIT D, MITOCHONDRIAL"/>
    <property type="match status" value="1"/>
</dbReference>
<dbReference type="GO" id="GO:0005743">
    <property type="term" value="C:mitochondrial inner membrane"/>
    <property type="evidence" value="ECO:0007669"/>
    <property type="project" value="UniProtKB-SubCell"/>
</dbReference>
<proteinExistence type="inferred from homology"/>